<evidence type="ECO:0000313" key="1">
    <source>
        <dbReference type="EMBL" id="CDW78717.1"/>
    </source>
</evidence>
<sequence length="149" mass="16436">MISHSNSPNILKQLNLKSKAITKTKKNSCANSLLKKLQRLSLQTPDLTLSCKLNKIEGQSENGSISNASISTTASEVDAQELKSIADISSDRKFSMNSTNSNLTSESYNLFSNFISDLQQGQAIYRQQDNCIDAIIDDDFENDLLNSLL</sequence>
<protein>
    <submittedName>
        <fullName evidence="1">Uncharacterized protein</fullName>
    </submittedName>
</protein>
<accession>A0A078AAT1</accession>
<dbReference type="EMBL" id="CCKQ01007357">
    <property type="protein sequence ID" value="CDW78717.1"/>
    <property type="molecule type" value="Genomic_DNA"/>
</dbReference>
<name>A0A078AAT1_STYLE</name>
<keyword evidence="2" id="KW-1185">Reference proteome</keyword>
<evidence type="ECO:0000313" key="2">
    <source>
        <dbReference type="Proteomes" id="UP000039865"/>
    </source>
</evidence>
<organism evidence="1 2">
    <name type="scientific">Stylonychia lemnae</name>
    <name type="common">Ciliate</name>
    <dbReference type="NCBI Taxonomy" id="5949"/>
    <lineage>
        <taxon>Eukaryota</taxon>
        <taxon>Sar</taxon>
        <taxon>Alveolata</taxon>
        <taxon>Ciliophora</taxon>
        <taxon>Intramacronucleata</taxon>
        <taxon>Spirotrichea</taxon>
        <taxon>Stichotrichia</taxon>
        <taxon>Sporadotrichida</taxon>
        <taxon>Oxytrichidae</taxon>
        <taxon>Stylonychinae</taxon>
        <taxon>Stylonychia</taxon>
    </lineage>
</organism>
<reference evidence="1 2" key="1">
    <citation type="submission" date="2014-06" db="EMBL/GenBank/DDBJ databases">
        <authorList>
            <person name="Swart Estienne"/>
        </authorList>
    </citation>
    <scope>NUCLEOTIDE SEQUENCE [LARGE SCALE GENOMIC DNA]</scope>
    <source>
        <strain evidence="1 2">130c</strain>
    </source>
</reference>
<dbReference type="AlphaFoldDB" id="A0A078AAT1"/>
<proteinExistence type="predicted"/>
<gene>
    <name evidence="1" type="primary">Contig13465.g14366</name>
    <name evidence="1" type="ORF">STYLEM_7700</name>
</gene>
<dbReference type="Proteomes" id="UP000039865">
    <property type="component" value="Unassembled WGS sequence"/>
</dbReference>
<dbReference type="InParanoid" id="A0A078AAT1"/>